<evidence type="ECO:0000313" key="1">
    <source>
        <dbReference type="EMBL" id="TDR54742.1"/>
    </source>
</evidence>
<dbReference type="Proteomes" id="UP000295558">
    <property type="component" value="Unassembled WGS sequence"/>
</dbReference>
<dbReference type="EMBL" id="SNZK01000002">
    <property type="protein sequence ID" value="TDR54742.1"/>
    <property type="molecule type" value="Genomic_DNA"/>
</dbReference>
<evidence type="ECO:0000313" key="2">
    <source>
        <dbReference type="Proteomes" id="UP000295558"/>
    </source>
</evidence>
<dbReference type="AlphaFoldDB" id="A0A4R6ZQP9"/>
<protein>
    <submittedName>
        <fullName evidence="1">Uncharacterized protein</fullName>
    </submittedName>
</protein>
<sequence length="31" mass="3576">MTEKPIIGFIIESTRPMRACHTVAEWAMKEV</sequence>
<gene>
    <name evidence="1" type="ORF">DFP96_102337</name>
</gene>
<name>A0A4R6ZQP9_9LIST</name>
<accession>A0A4R6ZQP9</accession>
<organism evidence="1 2">
    <name type="scientific">Listeria rocourtiae</name>
    <dbReference type="NCBI Taxonomy" id="647910"/>
    <lineage>
        <taxon>Bacteria</taxon>
        <taxon>Bacillati</taxon>
        <taxon>Bacillota</taxon>
        <taxon>Bacilli</taxon>
        <taxon>Bacillales</taxon>
        <taxon>Listeriaceae</taxon>
        <taxon>Listeria</taxon>
    </lineage>
</organism>
<proteinExistence type="predicted"/>
<comment type="caution">
    <text evidence="1">The sequence shown here is derived from an EMBL/GenBank/DDBJ whole genome shotgun (WGS) entry which is preliminary data.</text>
</comment>
<reference evidence="1 2" key="1">
    <citation type="submission" date="2019-03" db="EMBL/GenBank/DDBJ databases">
        <title>Genomic Encyclopedia of Type Strains, Phase III (KMG-III): the genomes of soil and plant-associated and newly described type strains.</title>
        <authorList>
            <person name="Whitman W."/>
        </authorList>
    </citation>
    <scope>NUCLEOTIDE SEQUENCE [LARGE SCALE GENOMIC DNA]</scope>
    <source>
        <strain evidence="1 2">CECT 7972</strain>
    </source>
</reference>
<keyword evidence="2" id="KW-1185">Reference proteome</keyword>